<accession>A0A835I6G0</accession>
<protein>
    <submittedName>
        <fullName evidence="1">Uncharacterized protein</fullName>
    </submittedName>
</protein>
<keyword evidence="2" id="KW-1185">Reference proteome</keyword>
<organism evidence="1 2">
    <name type="scientific">Coptis chinensis</name>
    <dbReference type="NCBI Taxonomy" id="261450"/>
    <lineage>
        <taxon>Eukaryota</taxon>
        <taxon>Viridiplantae</taxon>
        <taxon>Streptophyta</taxon>
        <taxon>Embryophyta</taxon>
        <taxon>Tracheophyta</taxon>
        <taxon>Spermatophyta</taxon>
        <taxon>Magnoliopsida</taxon>
        <taxon>Ranunculales</taxon>
        <taxon>Ranunculaceae</taxon>
        <taxon>Coptidoideae</taxon>
        <taxon>Coptis</taxon>
    </lineage>
</organism>
<reference evidence="1 2" key="1">
    <citation type="submission" date="2020-10" db="EMBL/GenBank/DDBJ databases">
        <title>The Coptis chinensis genome and diversification of protoberbering-type alkaloids.</title>
        <authorList>
            <person name="Wang B."/>
            <person name="Shu S."/>
            <person name="Song C."/>
            <person name="Liu Y."/>
        </authorList>
    </citation>
    <scope>NUCLEOTIDE SEQUENCE [LARGE SCALE GENOMIC DNA]</scope>
    <source>
        <strain evidence="1">HL-2020</strain>
        <tissue evidence="1">Leaf</tissue>
    </source>
</reference>
<comment type="caution">
    <text evidence="1">The sequence shown here is derived from an EMBL/GenBank/DDBJ whole genome shotgun (WGS) entry which is preliminary data.</text>
</comment>
<dbReference type="EMBL" id="JADFTS010000003">
    <property type="protein sequence ID" value="KAF9612450.1"/>
    <property type="molecule type" value="Genomic_DNA"/>
</dbReference>
<dbReference type="Proteomes" id="UP000631114">
    <property type="component" value="Unassembled WGS sequence"/>
</dbReference>
<evidence type="ECO:0000313" key="2">
    <source>
        <dbReference type="Proteomes" id="UP000631114"/>
    </source>
</evidence>
<name>A0A835I6G0_9MAGN</name>
<gene>
    <name evidence="1" type="ORF">IFM89_000198</name>
</gene>
<proteinExistence type="predicted"/>
<dbReference type="AlphaFoldDB" id="A0A835I6G0"/>
<evidence type="ECO:0000313" key="1">
    <source>
        <dbReference type="EMBL" id="KAF9612450.1"/>
    </source>
</evidence>
<sequence length="111" mass="13296">MKQYQIIITTPVCAEHNSYGLSEGRVQYTSYDFEAFEIWEFNEDYDCETKWTLKYKMNVAEMFPDYPKHRLLFFVEAFHPLNSAVVLLNLYRQKKVLFDMKSKSFVVISLQ</sequence>